<protein>
    <submittedName>
        <fullName evidence="1">Uncharacterized protein</fullName>
    </submittedName>
</protein>
<accession>A0A8X6VK32</accession>
<sequence length="78" mass="8271">MGTLYAGVAELQVQNLVPVKICCVEDMKGVKSEKAQSSPVCVVGKFGEGVASLGAIPRSIANIPRVAFKVTKMQSNQY</sequence>
<keyword evidence="2" id="KW-1185">Reference proteome</keyword>
<reference evidence="1" key="1">
    <citation type="submission" date="2020-08" db="EMBL/GenBank/DDBJ databases">
        <title>Multicomponent nature underlies the extraordinary mechanical properties of spider dragline silk.</title>
        <authorList>
            <person name="Kono N."/>
            <person name="Nakamura H."/>
            <person name="Mori M."/>
            <person name="Yoshida Y."/>
            <person name="Ohtoshi R."/>
            <person name="Malay A.D."/>
            <person name="Moran D.A.P."/>
            <person name="Tomita M."/>
            <person name="Numata K."/>
            <person name="Arakawa K."/>
        </authorList>
    </citation>
    <scope>NUCLEOTIDE SEQUENCE</scope>
</reference>
<gene>
    <name evidence="1" type="ORF">TNCV_4660771</name>
</gene>
<proteinExistence type="predicted"/>
<evidence type="ECO:0000313" key="1">
    <source>
        <dbReference type="EMBL" id="GFY08885.1"/>
    </source>
</evidence>
<evidence type="ECO:0000313" key="2">
    <source>
        <dbReference type="Proteomes" id="UP000887159"/>
    </source>
</evidence>
<dbReference type="EMBL" id="BMAU01021284">
    <property type="protein sequence ID" value="GFY08885.1"/>
    <property type="molecule type" value="Genomic_DNA"/>
</dbReference>
<organism evidence="1 2">
    <name type="scientific">Trichonephila clavipes</name>
    <name type="common">Golden silk orbweaver</name>
    <name type="synonym">Nephila clavipes</name>
    <dbReference type="NCBI Taxonomy" id="2585209"/>
    <lineage>
        <taxon>Eukaryota</taxon>
        <taxon>Metazoa</taxon>
        <taxon>Ecdysozoa</taxon>
        <taxon>Arthropoda</taxon>
        <taxon>Chelicerata</taxon>
        <taxon>Arachnida</taxon>
        <taxon>Araneae</taxon>
        <taxon>Araneomorphae</taxon>
        <taxon>Entelegynae</taxon>
        <taxon>Araneoidea</taxon>
        <taxon>Nephilidae</taxon>
        <taxon>Trichonephila</taxon>
    </lineage>
</organism>
<name>A0A8X6VK32_TRICX</name>
<dbReference type="Proteomes" id="UP000887159">
    <property type="component" value="Unassembled WGS sequence"/>
</dbReference>
<comment type="caution">
    <text evidence="1">The sequence shown here is derived from an EMBL/GenBank/DDBJ whole genome shotgun (WGS) entry which is preliminary data.</text>
</comment>
<dbReference type="AlphaFoldDB" id="A0A8X6VK32"/>